<dbReference type="OrthoDB" id="9810303at2"/>
<evidence type="ECO:0000256" key="1">
    <source>
        <dbReference type="ARBA" id="ARBA00004236"/>
    </source>
</evidence>
<evidence type="ECO:0000313" key="8">
    <source>
        <dbReference type="Proteomes" id="UP000001208"/>
    </source>
</evidence>
<dbReference type="Pfam" id="PF00535">
    <property type="entry name" value="Glycos_transf_2"/>
    <property type="match status" value="1"/>
</dbReference>
<protein>
    <submittedName>
        <fullName evidence="7">Glycosyl transferase family 2</fullName>
    </submittedName>
</protein>
<keyword evidence="5" id="KW-0472">Membrane</keyword>
<dbReference type="InterPro" id="IPR026461">
    <property type="entry name" value="Trfase_2_rSAM/seldom_assoc"/>
</dbReference>
<dbReference type="PANTHER" id="PTHR43646">
    <property type="entry name" value="GLYCOSYLTRANSFERASE"/>
    <property type="match status" value="1"/>
</dbReference>
<dbReference type="EMBL" id="CP001100">
    <property type="protein sequence ID" value="ACF12823.1"/>
    <property type="molecule type" value="Genomic_DNA"/>
</dbReference>
<evidence type="ECO:0000256" key="2">
    <source>
        <dbReference type="ARBA" id="ARBA00022475"/>
    </source>
</evidence>
<dbReference type="CDD" id="cd02522">
    <property type="entry name" value="GT_2_like_a"/>
    <property type="match status" value="1"/>
</dbReference>
<dbReference type="RefSeq" id="WP_012498907.1">
    <property type="nucleotide sequence ID" value="NC_011026.1"/>
</dbReference>
<dbReference type="Gene3D" id="3.90.550.10">
    <property type="entry name" value="Spore Coat Polysaccharide Biosynthesis Protein SpsA, Chain A"/>
    <property type="match status" value="1"/>
</dbReference>
<evidence type="ECO:0000259" key="6">
    <source>
        <dbReference type="Pfam" id="PF00535"/>
    </source>
</evidence>
<dbReference type="NCBIfam" id="TIGR04283">
    <property type="entry name" value="glyco_like_mftF"/>
    <property type="match status" value="1"/>
</dbReference>
<feature type="domain" description="Glycosyltransferase 2-like" evidence="6">
    <location>
        <begin position="4"/>
        <end position="132"/>
    </location>
</feature>
<dbReference type="HOGENOM" id="CLU_025996_17_3_10"/>
<evidence type="ECO:0000313" key="7">
    <source>
        <dbReference type="EMBL" id="ACF12823.1"/>
    </source>
</evidence>
<dbReference type="PANTHER" id="PTHR43646:SF2">
    <property type="entry name" value="GLYCOSYLTRANSFERASE 2-LIKE DOMAIN-CONTAINING PROTEIN"/>
    <property type="match status" value="1"/>
</dbReference>
<dbReference type="eggNOG" id="COG1215">
    <property type="taxonomic scope" value="Bacteria"/>
</dbReference>
<gene>
    <name evidence="7" type="ordered locus">Ctha_0352</name>
</gene>
<dbReference type="SUPFAM" id="SSF53448">
    <property type="entry name" value="Nucleotide-diphospho-sugar transferases"/>
    <property type="match status" value="1"/>
</dbReference>
<dbReference type="STRING" id="517418.Ctha_0352"/>
<dbReference type="InterPro" id="IPR029044">
    <property type="entry name" value="Nucleotide-diphossugar_trans"/>
</dbReference>
<dbReference type="CAZy" id="GT2">
    <property type="family name" value="Glycosyltransferase Family 2"/>
</dbReference>
<sequence>MKISMIVPVLNEAENIVKTLASGVEQELDDKTALEMLVVDGGSSDETCSLVRDFAMRESRFPIRLFSSARGRATQMNFGAQQASGDALLFLHADTRLSKNAIREMAHALCTTQDAFGYFFMKFDSQNPLTELYSSLTLINSIFCHYGDSGIFVRRSFFNELGGFPEQALMEDVELLFRARAKSDPLLIKNAYVTTSARRFEKNGFLEQQMQNGLLLLLYLLGVDATILKKLYS</sequence>
<reference evidence="7 8" key="1">
    <citation type="submission" date="2008-06" db="EMBL/GenBank/DDBJ databases">
        <title>Complete sequence of Chloroherpeton thalassium ATCC 35110.</title>
        <authorList>
            <consortium name="US DOE Joint Genome Institute"/>
            <person name="Lucas S."/>
            <person name="Copeland A."/>
            <person name="Lapidus A."/>
            <person name="Glavina del Rio T."/>
            <person name="Dalin E."/>
            <person name="Tice H."/>
            <person name="Bruce D."/>
            <person name="Goodwin L."/>
            <person name="Pitluck S."/>
            <person name="Schmutz J."/>
            <person name="Larimer F."/>
            <person name="Land M."/>
            <person name="Hauser L."/>
            <person name="Kyrpides N."/>
            <person name="Mikhailova N."/>
            <person name="Liu Z."/>
            <person name="Li T."/>
            <person name="Zhao F."/>
            <person name="Overmann J."/>
            <person name="Bryant D.A."/>
            <person name="Richardson P."/>
        </authorList>
    </citation>
    <scope>NUCLEOTIDE SEQUENCE [LARGE SCALE GENOMIC DNA]</scope>
    <source>
        <strain evidence="8">ATCC 35110 / GB-78</strain>
    </source>
</reference>
<evidence type="ECO:0000256" key="5">
    <source>
        <dbReference type="ARBA" id="ARBA00023136"/>
    </source>
</evidence>
<proteinExistence type="predicted"/>
<dbReference type="AlphaFoldDB" id="B3QU25"/>
<accession>B3QU25</accession>
<keyword evidence="4 7" id="KW-0808">Transferase</keyword>
<dbReference type="KEGG" id="cts:Ctha_0352"/>
<dbReference type="InterPro" id="IPR001173">
    <property type="entry name" value="Glyco_trans_2-like"/>
</dbReference>
<keyword evidence="2" id="KW-1003">Cell membrane</keyword>
<dbReference type="Proteomes" id="UP000001208">
    <property type="component" value="Chromosome"/>
</dbReference>
<evidence type="ECO:0000256" key="3">
    <source>
        <dbReference type="ARBA" id="ARBA00022676"/>
    </source>
</evidence>
<comment type="subcellular location">
    <subcellularLocation>
        <location evidence="1">Cell membrane</location>
    </subcellularLocation>
</comment>
<evidence type="ECO:0000256" key="4">
    <source>
        <dbReference type="ARBA" id="ARBA00022679"/>
    </source>
</evidence>
<organism evidence="7 8">
    <name type="scientific">Chloroherpeton thalassium (strain ATCC 35110 / GB-78)</name>
    <dbReference type="NCBI Taxonomy" id="517418"/>
    <lineage>
        <taxon>Bacteria</taxon>
        <taxon>Pseudomonadati</taxon>
        <taxon>Chlorobiota</taxon>
        <taxon>Chlorobiia</taxon>
        <taxon>Chlorobiales</taxon>
        <taxon>Chloroherpetonaceae</taxon>
        <taxon>Chloroherpeton</taxon>
    </lineage>
</organism>
<keyword evidence="8" id="KW-1185">Reference proteome</keyword>
<name>B3QU25_CHLT3</name>
<keyword evidence="3" id="KW-0328">Glycosyltransferase</keyword>
<dbReference type="GO" id="GO:0005886">
    <property type="term" value="C:plasma membrane"/>
    <property type="evidence" value="ECO:0007669"/>
    <property type="project" value="UniProtKB-SubCell"/>
</dbReference>
<dbReference type="GO" id="GO:0016757">
    <property type="term" value="F:glycosyltransferase activity"/>
    <property type="evidence" value="ECO:0007669"/>
    <property type="project" value="UniProtKB-KW"/>
</dbReference>